<proteinExistence type="predicted"/>
<keyword evidence="3" id="KW-1185">Reference proteome</keyword>
<dbReference type="AlphaFoldDB" id="A0A1D1VS86"/>
<evidence type="ECO:0000313" key="3">
    <source>
        <dbReference type="Proteomes" id="UP000186922"/>
    </source>
</evidence>
<dbReference type="Proteomes" id="UP000186922">
    <property type="component" value="Unassembled WGS sequence"/>
</dbReference>
<sequence length="106" mass="11754">MGKAREDLQRVMSSKQRVHIVVATPGRLRKLIQGKYTPMSNTSSTSSLTKQTTSSGRKICVATHMSASRVLCKISRPCCSGRHFLAVRKISAFAIFDKYGSYFPIV</sequence>
<accession>A0A1D1VS86</accession>
<organism evidence="2 3">
    <name type="scientific">Ramazzottius varieornatus</name>
    <name type="common">Water bear</name>
    <name type="synonym">Tardigrade</name>
    <dbReference type="NCBI Taxonomy" id="947166"/>
    <lineage>
        <taxon>Eukaryota</taxon>
        <taxon>Metazoa</taxon>
        <taxon>Ecdysozoa</taxon>
        <taxon>Tardigrada</taxon>
        <taxon>Eutardigrada</taxon>
        <taxon>Parachela</taxon>
        <taxon>Hypsibioidea</taxon>
        <taxon>Ramazzottiidae</taxon>
        <taxon>Ramazzottius</taxon>
    </lineage>
</organism>
<evidence type="ECO:0000313" key="2">
    <source>
        <dbReference type="EMBL" id="GAV03841.1"/>
    </source>
</evidence>
<name>A0A1D1VS86_RAMVA</name>
<comment type="caution">
    <text evidence="2">The sequence shown here is derived from an EMBL/GenBank/DDBJ whole genome shotgun (WGS) entry which is preliminary data.</text>
</comment>
<evidence type="ECO:0000256" key="1">
    <source>
        <dbReference type="SAM" id="MobiDB-lite"/>
    </source>
</evidence>
<reference evidence="2 3" key="1">
    <citation type="journal article" date="2016" name="Nat. Commun.">
        <title>Extremotolerant tardigrade genome and improved radiotolerance of human cultured cells by tardigrade-unique protein.</title>
        <authorList>
            <person name="Hashimoto T."/>
            <person name="Horikawa D.D."/>
            <person name="Saito Y."/>
            <person name="Kuwahara H."/>
            <person name="Kozuka-Hata H."/>
            <person name="Shin-I T."/>
            <person name="Minakuchi Y."/>
            <person name="Ohishi K."/>
            <person name="Motoyama A."/>
            <person name="Aizu T."/>
            <person name="Enomoto A."/>
            <person name="Kondo K."/>
            <person name="Tanaka S."/>
            <person name="Hara Y."/>
            <person name="Koshikawa S."/>
            <person name="Sagara H."/>
            <person name="Miura T."/>
            <person name="Yokobori S."/>
            <person name="Miyagawa K."/>
            <person name="Suzuki Y."/>
            <person name="Kubo T."/>
            <person name="Oyama M."/>
            <person name="Kohara Y."/>
            <person name="Fujiyama A."/>
            <person name="Arakawa K."/>
            <person name="Katayama T."/>
            <person name="Toyoda A."/>
            <person name="Kunieda T."/>
        </authorList>
    </citation>
    <scope>NUCLEOTIDE SEQUENCE [LARGE SCALE GENOMIC DNA]</scope>
    <source>
        <strain evidence="2 3">YOKOZUNA-1</strain>
    </source>
</reference>
<dbReference type="EMBL" id="BDGG01000010">
    <property type="protein sequence ID" value="GAV03841.1"/>
    <property type="molecule type" value="Genomic_DNA"/>
</dbReference>
<feature type="region of interest" description="Disordered" evidence="1">
    <location>
        <begin position="35"/>
        <end position="54"/>
    </location>
</feature>
<feature type="compositionally biased region" description="Low complexity" evidence="1">
    <location>
        <begin position="37"/>
        <end position="54"/>
    </location>
</feature>
<protein>
    <submittedName>
        <fullName evidence="2">Uncharacterized protein</fullName>
    </submittedName>
</protein>
<gene>
    <name evidence="2" type="primary">RvY_14216-1</name>
    <name evidence="2" type="synonym">RvY_14216.1</name>
    <name evidence="2" type="ORF">RvY_14216</name>
</gene>